<dbReference type="AlphaFoldDB" id="A0A9D1AIZ2"/>
<dbReference type="PANTHER" id="PTHR43692:SF1">
    <property type="entry name" value="UDP-N-ACETYLMURAMOYLALANINE--D-GLUTAMATE LIGASE"/>
    <property type="match status" value="1"/>
</dbReference>
<evidence type="ECO:0000259" key="20">
    <source>
        <dbReference type="Pfam" id="PF08245"/>
    </source>
</evidence>
<evidence type="ECO:0000313" key="22">
    <source>
        <dbReference type="Proteomes" id="UP000886749"/>
    </source>
</evidence>
<evidence type="ECO:0000256" key="18">
    <source>
        <dbReference type="RuleBase" id="RU003664"/>
    </source>
</evidence>
<evidence type="ECO:0000256" key="14">
    <source>
        <dbReference type="ARBA" id="ARBA00030398"/>
    </source>
</evidence>
<feature type="domain" description="Mur ligase C-terminal" evidence="19">
    <location>
        <begin position="322"/>
        <end position="440"/>
    </location>
</feature>
<proteinExistence type="inferred from homology"/>
<comment type="pathway">
    <text evidence="3 17 18">Cell wall biogenesis; peptidoglycan biosynthesis.</text>
</comment>
<dbReference type="Gene3D" id="3.40.50.720">
    <property type="entry name" value="NAD(P)-binding Rossmann-like Domain"/>
    <property type="match status" value="1"/>
</dbReference>
<keyword evidence="7 17" id="KW-0963">Cytoplasm</keyword>
<evidence type="ECO:0000256" key="3">
    <source>
        <dbReference type="ARBA" id="ARBA00004752"/>
    </source>
</evidence>
<evidence type="ECO:0000256" key="11">
    <source>
        <dbReference type="ARBA" id="ARBA00022960"/>
    </source>
</evidence>
<dbReference type="GO" id="GO:0005737">
    <property type="term" value="C:cytoplasm"/>
    <property type="evidence" value="ECO:0007669"/>
    <property type="project" value="UniProtKB-SubCell"/>
</dbReference>
<dbReference type="InterPro" id="IPR036565">
    <property type="entry name" value="Mur-like_cat_sf"/>
</dbReference>
<sequence length="465" mass="51744">MNTKAAQFFEMLKTKRVWVVGMGVSHFDLIKLFLQKGIDVTVVDRSNPEQIGENYTALKELGAKFQLGEGYLDGLEENCDILFRTPGMYFHMDRLTQARKAGVIVTSEMECFFDLCPCKTYAVTGSDGKTTTTTLISEMLKASGKKVWLGGNIGKALLPIIEQVQPEDRAVVELSSFQLLSMRQPVDVSVVTNLSPNHLNVHKTMEEYTWSKTNIFAHSNAFSKTVLNLDNDITRSFAPQVRGRVAFFSRKEMPYEGSYLKEDGMLCRVHKGQATPILHMEDIKIPGMHNVENYLTAIAAVSDEVSDEVIVHIAKTFGGVEHRIELVRTLDGVRYYNDSIATSPTRTIAGLRAFHQKLIVIAGGYDKHIPYEPLAKDVVERVKLLILLGATGPKIEAAVTGYEGYTPGNPEIITVNTLEEAVQTAREHAVPGDVVTLSPASASFDLYKNFEQRGHHFKKIVNSLE</sequence>
<dbReference type="SUPFAM" id="SSF53623">
    <property type="entry name" value="MurD-like peptide ligases, catalytic domain"/>
    <property type="match status" value="1"/>
</dbReference>
<evidence type="ECO:0000256" key="15">
    <source>
        <dbReference type="ARBA" id="ARBA00032324"/>
    </source>
</evidence>
<dbReference type="Gene3D" id="3.90.190.20">
    <property type="entry name" value="Mur ligase, C-terminal domain"/>
    <property type="match status" value="1"/>
</dbReference>
<evidence type="ECO:0000256" key="1">
    <source>
        <dbReference type="ARBA" id="ARBA00002734"/>
    </source>
</evidence>
<evidence type="ECO:0000256" key="10">
    <source>
        <dbReference type="ARBA" id="ARBA00022840"/>
    </source>
</evidence>
<name>A0A9D1AIZ2_9FIRM</name>
<comment type="caution">
    <text evidence="21">The sequence shown here is derived from an EMBL/GenBank/DDBJ whole genome shotgun (WGS) entry which is preliminary data.</text>
</comment>
<keyword evidence="10 17" id="KW-0067">ATP-binding</keyword>
<dbReference type="Pfam" id="PF08245">
    <property type="entry name" value="Mur_ligase_M"/>
    <property type="match status" value="1"/>
</dbReference>
<keyword evidence="17 18" id="KW-0131">Cell cycle</keyword>
<feature type="domain" description="Mur ligase central" evidence="20">
    <location>
        <begin position="123"/>
        <end position="301"/>
    </location>
</feature>
<evidence type="ECO:0000256" key="16">
    <source>
        <dbReference type="ARBA" id="ARBA00047632"/>
    </source>
</evidence>
<dbReference type="PANTHER" id="PTHR43692">
    <property type="entry name" value="UDP-N-ACETYLMURAMOYLALANINE--D-GLUTAMATE LIGASE"/>
    <property type="match status" value="1"/>
</dbReference>
<evidence type="ECO:0000256" key="5">
    <source>
        <dbReference type="ARBA" id="ARBA00012212"/>
    </source>
</evidence>
<dbReference type="HAMAP" id="MF_00639">
    <property type="entry name" value="MurD"/>
    <property type="match status" value="1"/>
</dbReference>
<dbReference type="GO" id="GO:0008764">
    <property type="term" value="F:UDP-N-acetylmuramoylalanine-D-glutamate ligase activity"/>
    <property type="evidence" value="ECO:0007669"/>
    <property type="project" value="UniProtKB-UniRule"/>
</dbReference>
<dbReference type="GO" id="GO:0071555">
    <property type="term" value="P:cell wall organization"/>
    <property type="evidence" value="ECO:0007669"/>
    <property type="project" value="UniProtKB-KW"/>
</dbReference>
<evidence type="ECO:0000313" key="21">
    <source>
        <dbReference type="EMBL" id="HIR40793.1"/>
    </source>
</evidence>
<gene>
    <name evidence="17" type="primary">murD</name>
    <name evidence="21" type="ORF">IAB36_03090</name>
</gene>
<dbReference type="EMBL" id="DVGY01000074">
    <property type="protein sequence ID" value="HIR40793.1"/>
    <property type="molecule type" value="Genomic_DNA"/>
</dbReference>
<dbReference type="Proteomes" id="UP000886749">
    <property type="component" value="Unassembled WGS sequence"/>
</dbReference>
<feature type="binding site" evidence="17">
    <location>
        <begin position="125"/>
        <end position="131"/>
    </location>
    <ligand>
        <name>ATP</name>
        <dbReference type="ChEBI" id="CHEBI:30616"/>
    </ligand>
</feature>
<dbReference type="EC" id="6.3.2.9" evidence="5 17"/>
<dbReference type="SUPFAM" id="SSF51984">
    <property type="entry name" value="MurCD N-terminal domain"/>
    <property type="match status" value="1"/>
</dbReference>
<dbReference type="InterPro" id="IPR004101">
    <property type="entry name" value="Mur_ligase_C"/>
</dbReference>
<evidence type="ECO:0000256" key="9">
    <source>
        <dbReference type="ARBA" id="ARBA00022741"/>
    </source>
</evidence>
<protein>
    <recommendedName>
        <fullName evidence="6 17">UDP-N-acetylmuramoylalanine--D-glutamate ligase</fullName>
        <ecNumber evidence="5 17">6.3.2.9</ecNumber>
    </recommendedName>
    <alternativeName>
        <fullName evidence="15 17">D-glutamic acid-adding enzyme</fullName>
    </alternativeName>
    <alternativeName>
        <fullName evidence="14 17">UDP-N-acetylmuramoyl-L-alanyl-D-glutamate synthetase</fullName>
    </alternativeName>
</protein>
<evidence type="ECO:0000256" key="12">
    <source>
        <dbReference type="ARBA" id="ARBA00022984"/>
    </source>
</evidence>
<reference evidence="21" key="1">
    <citation type="submission" date="2020-10" db="EMBL/GenBank/DDBJ databases">
        <authorList>
            <person name="Gilroy R."/>
        </authorList>
    </citation>
    <scope>NUCLEOTIDE SEQUENCE</scope>
    <source>
        <strain evidence="21">CHK184-25365</strain>
    </source>
</reference>
<evidence type="ECO:0000256" key="4">
    <source>
        <dbReference type="ARBA" id="ARBA00010416"/>
    </source>
</evidence>
<comment type="catalytic activity">
    <reaction evidence="16 17 18">
        <text>UDP-N-acetyl-alpha-D-muramoyl-L-alanine + D-glutamate + ATP = UDP-N-acetyl-alpha-D-muramoyl-L-alanyl-D-glutamate + ADP + phosphate + H(+)</text>
        <dbReference type="Rhea" id="RHEA:16429"/>
        <dbReference type="ChEBI" id="CHEBI:15378"/>
        <dbReference type="ChEBI" id="CHEBI:29986"/>
        <dbReference type="ChEBI" id="CHEBI:30616"/>
        <dbReference type="ChEBI" id="CHEBI:43474"/>
        <dbReference type="ChEBI" id="CHEBI:83898"/>
        <dbReference type="ChEBI" id="CHEBI:83900"/>
        <dbReference type="ChEBI" id="CHEBI:456216"/>
        <dbReference type="EC" id="6.3.2.9"/>
    </reaction>
</comment>
<dbReference type="InterPro" id="IPR005762">
    <property type="entry name" value="MurD"/>
</dbReference>
<dbReference type="GO" id="GO:0005524">
    <property type="term" value="F:ATP binding"/>
    <property type="evidence" value="ECO:0007669"/>
    <property type="project" value="UniProtKB-UniRule"/>
</dbReference>
<keyword evidence="13 17" id="KW-0961">Cell wall biogenesis/degradation</keyword>
<evidence type="ECO:0000259" key="19">
    <source>
        <dbReference type="Pfam" id="PF02875"/>
    </source>
</evidence>
<evidence type="ECO:0000256" key="2">
    <source>
        <dbReference type="ARBA" id="ARBA00004496"/>
    </source>
</evidence>
<dbReference type="GO" id="GO:0008360">
    <property type="term" value="P:regulation of cell shape"/>
    <property type="evidence" value="ECO:0007669"/>
    <property type="project" value="UniProtKB-KW"/>
</dbReference>
<evidence type="ECO:0000256" key="6">
    <source>
        <dbReference type="ARBA" id="ARBA00015655"/>
    </source>
</evidence>
<dbReference type="InterPro" id="IPR036615">
    <property type="entry name" value="Mur_ligase_C_dom_sf"/>
</dbReference>
<evidence type="ECO:0000256" key="13">
    <source>
        <dbReference type="ARBA" id="ARBA00023316"/>
    </source>
</evidence>
<dbReference type="InterPro" id="IPR013221">
    <property type="entry name" value="Mur_ligase_cen"/>
</dbReference>
<evidence type="ECO:0000256" key="7">
    <source>
        <dbReference type="ARBA" id="ARBA00022490"/>
    </source>
</evidence>
<reference evidence="21" key="2">
    <citation type="journal article" date="2021" name="PeerJ">
        <title>Extensive microbial diversity within the chicken gut microbiome revealed by metagenomics and culture.</title>
        <authorList>
            <person name="Gilroy R."/>
            <person name="Ravi A."/>
            <person name="Getino M."/>
            <person name="Pursley I."/>
            <person name="Horton D.L."/>
            <person name="Alikhan N.F."/>
            <person name="Baker D."/>
            <person name="Gharbi K."/>
            <person name="Hall N."/>
            <person name="Watson M."/>
            <person name="Adriaenssens E.M."/>
            <person name="Foster-Nyarko E."/>
            <person name="Jarju S."/>
            <person name="Secka A."/>
            <person name="Antonio M."/>
            <person name="Oren A."/>
            <person name="Chaudhuri R.R."/>
            <person name="La Ragione R."/>
            <person name="Hildebrand F."/>
            <person name="Pallen M.J."/>
        </authorList>
    </citation>
    <scope>NUCLEOTIDE SEQUENCE</scope>
    <source>
        <strain evidence="21">CHK184-25365</strain>
    </source>
</reference>
<accession>A0A9D1AIZ2</accession>
<keyword evidence="17 18" id="KW-0132">Cell division</keyword>
<keyword evidence="12 17" id="KW-0573">Peptidoglycan synthesis</keyword>
<evidence type="ECO:0000256" key="17">
    <source>
        <dbReference type="HAMAP-Rule" id="MF_00639"/>
    </source>
</evidence>
<comment type="similarity">
    <text evidence="4 17">Belongs to the MurCDEF family.</text>
</comment>
<organism evidence="21 22">
    <name type="scientific">Candidatus Egerieicola pullicola</name>
    <dbReference type="NCBI Taxonomy" id="2840775"/>
    <lineage>
        <taxon>Bacteria</taxon>
        <taxon>Bacillati</taxon>
        <taxon>Bacillota</taxon>
        <taxon>Clostridia</taxon>
        <taxon>Eubacteriales</taxon>
        <taxon>Oscillospiraceae</taxon>
        <taxon>Oscillospiraceae incertae sedis</taxon>
        <taxon>Candidatus Egerieicola</taxon>
    </lineage>
</organism>
<keyword evidence="9 17" id="KW-0547">Nucleotide-binding</keyword>
<evidence type="ECO:0000256" key="8">
    <source>
        <dbReference type="ARBA" id="ARBA00022598"/>
    </source>
</evidence>
<dbReference type="Pfam" id="PF02875">
    <property type="entry name" value="Mur_ligase_C"/>
    <property type="match status" value="1"/>
</dbReference>
<keyword evidence="8 17" id="KW-0436">Ligase</keyword>
<comment type="function">
    <text evidence="1 17 18">Cell wall formation. Catalyzes the addition of glutamate to the nucleotide precursor UDP-N-acetylmuramoyl-L-alanine (UMA).</text>
</comment>
<dbReference type="SUPFAM" id="SSF53244">
    <property type="entry name" value="MurD-like peptide ligases, peptide-binding domain"/>
    <property type="match status" value="1"/>
</dbReference>
<dbReference type="NCBIfam" id="TIGR01087">
    <property type="entry name" value="murD"/>
    <property type="match status" value="1"/>
</dbReference>
<comment type="subcellular location">
    <subcellularLocation>
        <location evidence="2 17 18">Cytoplasm</location>
    </subcellularLocation>
</comment>
<keyword evidence="11 17" id="KW-0133">Cell shape</keyword>
<dbReference type="GO" id="GO:0009252">
    <property type="term" value="P:peptidoglycan biosynthetic process"/>
    <property type="evidence" value="ECO:0007669"/>
    <property type="project" value="UniProtKB-UniRule"/>
</dbReference>
<dbReference type="GO" id="GO:0051301">
    <property type="term" value="P:cell division"/>
    <property type="evidence" value="ECO:0007669"/>
    <property type="project" value="UniProtKB-KW"/>
</dbReference>
<dbReference type="Gene3D" id="3.40.1190.10">
    <property type="entry name" value="Mur-like, catalytic domain"/>
    <property type="match status" value="1"/>
</dbReference>